<dbReference type="InterPro" id="IPR027434">
    <property type="entry name" value="Homing_endonucl"/>
</dbReference>
<dbReference type="Pfam" id="PF03161">
    <property type="entry name" value="LAGLIDADG_2"/>
    <property type="match status" value="1"/>
</dbReference>
<keyword evidence="3" id="KW-0496">Mitochondrion</keyword>
<evidence type="ECO:0000259" key="2">
    <source>
        <dbReference type="Pfam" id="PF03161"/>
    </source>
</evidence>
<dbReference type="SUPFAM" id="SSF55608">
    <property type="entry name" value="Homing endonucleases"/>
    <property type="match status" value="1"/>
</dbReference>
<gene>
    <name evidence="3" type="primary">orf238</name>
</gene>
<sequence>MNKKILKSYAEIIGLGPNSNKVKEYKNSLIELTKNQKEAAIGLLLGDVSLQSQNEGKTYRIKFEWGDRNKAYALHVFQLFDEWILSQPHKNSRISPNGNIVINWAFQTISHKAFNYLADLFLKQKHKGIVENLILDHLTPRSLAYWFMDDGGKVDYNKNSKNYSVVLNTQSFTNLEVELMSEQLSSKFNLLCEVRSNKNKKIIVIKNSSYQAFYNLIDPYLVNEMRYKLPYDYNIRTE</sequence>
<feature type="domain" description="Homing endonuclease LAGLIDADG" evidence="2">
    <location>
        <begin position="38"/>
        <end position="213"/>
    </location>
</feature>
<dbReference type="GO" id="GO:0045292">
    <property type="term" value="P:mRNA cis splicing, via spliceosome"/>
    <property type="evidence" value="ECO:0007669"/>
    <property type="project" value="TreeGrafter"/>
</dbReference>
<accession>A0A4D6SSV8</accession>
<evidence type="ECO:0000256" key="1">
    <source>
        <dbReference type="ARBA" id="ARBA00002670"/>
    </source>
</evidence>
<keyword evidence="3" id="KW-0540">Nuclease</keyword>
<dbReference type="GO" id="GO:0000373">
    <property type="term" value="P:Group II intron splicing"/>
    <property type="evidence" value="ECO:0007669"/>
    <property type="project" value="TreeGrafter"/>
</dbReference>
<dbReference type="Gene3D" id="3.10.28.10">
    <property type="entry name" value="Homing endonucleases"/>
    <property type="match status" value="2"/>
</dbReference>
<organism evidence="3">
    <name type="scientific">Laccaria bicolor</name>
    <name type="common">Bicoloured deceiver</name>
    <name type="synonym">Laccaria laccata var. bicolor</name>
    <dbReference type="NCBI Taxonomy" id="29883"/>
    <lineage>
        <taxon>Eukaryota</taxon>
        <taxon>Fungi</taxon>
        <taxon>Dikarya</taxon>
        <taxon>Basidiomycota</taxon>
        <taxon>Agaricomycotina</taxon>
        <taxon>Agaricomycetes</taxon>
        <taxon>Agaricomycetidae</taxon>
        <taxon>Agaricales</taxon>
        <taxon>Agaricineae</taxon>
        <taxon>Hydnangiaceae</taxon>
        <taxon>Laccaria</taxon>
    </lineage>
</organism>
<protein>
    <submittedName>
        <fullName evidence="3">LAGLIDADG 2 homing endonuclease</fullName>
    </submittedName>
</protein>
<keyword evidence="3" id="KW-0378">Hydrolase</keyword>
<keyword evidence="3" id="KW-0255">Endonuclease</keyword>
<dbReference type="PANTHER" id="PTHR47539">
    <property type="entry name" value="PENTATRICOPEPTIDE REPEAT-CONTAINING PROTEIN OTP51, CHLOROPLASTIC"/>
    <property type="match status" value="1"/>
</dbReference>
<comment type="function">
    <text evidence="1">Mitochondrial DNA endonuclease involved in intron homing.</text>
</comment>
<dbReference type="GO" id="GO:0004519">
    <property type="term" value="F:endonuclease activity"/>
    <property type="evidence" value="ECO:0007669"/>
    <property type="project" value="UniProtKB-KW"/>
</dbReference>
<proteinExistence type="predicted"/>
<dbReference type="InterPro" id="IPR004860">
    <property type="entry name" value="LAGLIDADG_dom"/>
</dbReference>
<dbReference type="RefSeq" id="YP_009653037.1">
    <property type="nucleotide sequence ID" value="NC_042773.1"/>
</dbReference>
<dbReference type="EMBL" id="MK697670">
    <property type="protein sequence ID" value="QCG70095.1"/>
    <property type="molecule type" value="Genomic_DNA"/>
</dbReference>
<dbReference type="InterPro" id="IPR052500">
    <property type="entry name" value="Chloro/Mito_RNA_Process"/>
</dbReference>
<feature type="non-terminal residue" evidence="3">
    <location>
        <position position="1"/>
    </location>
</feature>
<name>A0A4D6SSV8_LACBI</name>
<dbReference type="AlphaFoldDB" id="A0A4D6SSV8"/>
<reference evidence="3" key="1">
    <citation type="journal article" date="2020" name="Int. J. Biol. Macromol.">
        <title>The complete mitochondrial genomes of two model ectomycorrhizal fungi (Laccaria): features, intron dynamics and phylogenetic implications.</title>
        <authorList>
            <person name="Li Q."/>
            <person name="Yang L."/>
            <person name="Xiang D."/>
            <person name="Wan Y."/>
            <person name="Wu Q."/>
            <person name="Huang W."/>
            <person name="Zhao G."/>
        </authorList>
    </citation>
    <scope>NUCLEOTIDE SEQUENCE</scope>
</reference>
<dbReference type="GeneID" id="40499572"/>
<geneLocation type="mitochondrion" evidence="3"/>
<evidence type="ECO:0000313" key="3">
    <source>
        <dbReference type="EMBL" id="QCG70095.1"/>
    </source>
</evidence>
<dbReference type="PANTHER" id="PTHR47539:SF1">
    <property type="entry name" value="PENTATRICOPEPTIDE REPEAT-CONTAINING PROTEIN OTP51, CHLOROPLASTIC"/>
    <property type="match status" value="1"/>
</dbReference>